<feature type="chain" id="PRO_5044809204" description="C-type lectin domain-containing protein" evidence="2">
    <location>
        <begin position="20"/>
        <end position="184"/>
    </location>
</feature>
<dbReference type="AlphaFoldDB" id="A0ABD3TIK2"/>
<name>A0ABD3TIK2_SINWO</name>
<evidence type="ECO:0000259" key="3">
    <source>
        <dbReference type="SMART" id="SM00034"/>
    </source>
</evidence>
<reference evidence="4 5" key="1">
    <citation type="submission" date="2024-11" db="EMBL/GenBank/DDBJ databases">
        <title>Chromosome-level genome assembly of the freshwater bivalve Anodonta woodiana.</title>
        <authorList>
            <person name="Chen X."/>
        </authorList>
    </citation>
    <scope>NUCLEOTIDE SEQUENCE [LARGE SCALE GENOMIC DNA]</scope>
    <source>
        <strain evidence="4">MN2024</strain>
        <tissue evidence="4">Gills</tissue>
    </source>
</reference>
<keyword evidence="1" id="KW-0472">Membrane</keyword>
<gene>
    <name evidence="4" type="ORF">ACJMK2_021615</name>
</gene>
<protein>
    <recommendedName>
        <fullName evidence="3">C-type lectin domain-containing protein</fullName>
    </recommendedName>
</protein>
<proteinExistence type="predicted"/>
<sequence>MNLVQIGFLSLALPTLADGFLVTSRGGFGGISGIFGILLLLLFIAALAKKTNTCPANYTQTPNDPTTCIRFFSTPTKAFLDADTVCVSDGGYLLKLSTATFPSIQQLTKTKSGGCNYWVGTQEYADGSWHDRNDVLVPDTPGLFFIDPTNGVTDDCGLMNNADDFFLIGAPCDDSHCYICQKSI</sequence>
<dbReference type="SUPFAM" id="SSF56436">
    <property type="entry name" value="C-type lectin-like"/>
    <property type="match status" value="1"/>
</dbReference>
<evidence type="ECO:0000313" key="5">
    <source>
        <dbReference type="Proteomes" id="UP001634394"/>
    </source>
</evidence>
<dbReference type="SMART" id="SM00034">
    <property type="entry name" value="CLECT"/>
    <property type="match status" value="1"/>
</dbReference>
<keyword evidence="1" id="KW-0812">Transmembrane</keyword>
<keyword evidence="1" id="KW-1133">Transmembrane helix</keyword>
<dbReference type="InterPro" id="IPR001304">
    <property type="entry name" value="C-type_lectin-like"/>
</dbReference>
<dbReference type="Gene3D" id="3.10.100.10">
    <property type="entry name" value="Mannose-Binding Protein A, subunit A"/>
    <property type="match status" value="1"/>
</dbReference>
<dbReference type="EMBL" id="JBJQND010000018">
    <property type="protein sequence ID" value="KAL3836173.1"/>
    <property type="molecule type" value="Genomic_DNA"/>
</dbReference>
<evidence type="ECO:0000313" key="4">
    <source>
        <dbReference type="EMBL" id="KAL3836173.1"/>
    </source>
</evidence>
<evidence type="ECO:0000256" key="2">
    <source>
        <dbReference type="SAM" id="SignalP"/>
    </source>
</evidence>
<feature type="transmembrane region" description="Helical" evidence="1">
    <location>
        <begin position="27"/>
        <end position="48"/>
    </location>
</feature>
<dbReference type="InterPro" id="IPR016186">
    <property type="entry name" value="C-type_lectin-like/link_sf"/>
</dbReference>
<accession>A0ABD3TIK2</accession>
<keyword evidence="5" id="KW-1185">Reference proteome</keyword>
<comment type="caution">
    <text evidence="4">The sequence shown here is derived from an EMBL/GenBank/DDBJ whole genome shotgun (WGS) entry which is preliminary data.</text>
</comment>
<dbReference type="Pfam" id="PF00059">
    <property type="entry name" value="Lectin_C"/>
    <property type="match status" value="1"/>
</dbReference>
<dbReference type="InterPro" id="IPR016187">
    <property type="entry name" value="CTDL_fold"/>
</dbReference>
<feature type="signal peptide" evidence="2">
    <location>
        <begin position="1"/>
        <end position="19"/>
    </location>
</feature>
<organism evidence="4 5">
    <name type="scientific">Sinanodonta woodiana</name>
    <name type="common">Chinese pond mussel</name>
    <name type="synonym">Anodonta woodiana</name>
    <dbReference type="NCBI Taxonomy" id="1069815"/>
    <lineage>
        <taxon>Eukaryota</taxon>
        <taxon>Metazoa</taxon>
        <taxon>Spiralia</taxon>
        <taxon>Lophotrochozoa</taxon>
        <taxon>Mollusca</taxon>
        <taxon>Bivalvia</taxon>
        <taxon>Autobranchia</taxon>
        <taxon>Heteroconchia</taxon>
        <taxon>Palaeoheterodonta</taxon>
        <taxon>Unionida</taxon>
        <taxon>Unionoidea</taxon>
        <taxon>Unionidae</taxon>
        <taxon>Unioninae</taxon>
        <taxon>Sinanodonta</taxon>
    </lineage>
</organism>
<evidence type="ECO:0000256" key="1">
    <source>
        <dbReference type="SAM" id="Phobius"/>
    </source>
</evidence>
<dbReference type="Proteomes" id="UP001634394">
    <property type="component" value="Unassembled WGS sequence"/>
</dbReference>
<feature type="domain" description="C-type lectin" evidence="3">
    <location>
        <begin position="54"/>
        <end position="181"/>
    </location>
</feature>
<dbReference type="CDD" id="cd00037">
    <property type="entry name" value="CLECT"/>
    <property type="match status" value="1"/>
</dbReference>
<keyword evidence="2" id="KW-0732">Signal</keyword>